<protein>
    <submittedName>
        <fullName evidence="2">Uncharacterized protein</fullName>
    </submittedName>
</protein>
<dbReference type="Proteomes" id="UP000602510">
    <property type="component" value="Unassembled WGS sequence"/>
</dbReference>
<feature type="region of interest" description="Disordered" evidence="1">
    <location>
        <begin position="40"/>
        <end position="70"/>
    </location>
</feature>
<keyword evidence="3" id="KW-1185">Reference proteome</keyword>
<evidence type="ECO:0000313" key="2">
    <source>
        <dbReference type="EMBL" id="KAF4032564.1"/>
    </source>
</evidence>
<reference evidence="2" key="1">
    <citation type="submission" date="2020-04" db="EMBL/GenBank/DDBJ databases">
        <title>Hybrid Assembly of Korean Phytophthora infestans isolates.</title>
        <authorList>
            <person name="Prokchorchik M."/>
            <person name="Lee Y."/>
            <person name="Seo J."/>
            <person name="Cho J.-H."/>
            <person name="Park Y.-E."/>
            <person name="Jang D.-C."/>
            <person name="Im J.-S."/>
            <person name="Choi J.-G."/>
            <person name="Park H.-J."/>
            <person name="Lee G.-B."/>
            <person name="Lee Y.-G."/>
            <person name="Hong S.-Y."/>
            <person name="Cho K."/>
            <person name="Sohn K.H."/>
        </authorList>
    </citation>
    <scope>NUCLEOTIDE SEQUENCE</scope>
    <source>
        <strain evidence="2">KR_1_A1</strain>
    </source>
</reference>
<organism evidence="2 3">
    <name type="scientific">Phytophthora infestans</name>
    <name type="common">Potato late blight agent</name>
    <name type="synonym">Botrytis infestans</name>
    <dbReference type="NCBI Taxonomy" id="4787"/>
    <lineage>
        <taxon>Eukaryota</taxon>
        <taxon>Sar</taxon>
        <taxon>Stramenopiles</taxon>
        <taxon>Oomycota</taxon>
        <taxon>Peronosporomycetes</taxon>
        <taxon>Peronosporales</taxon>
        <taxon>Peronosporaceae</taxon>
        <taxon>Phytophthora</taxon>
    </lineage>
</organism>
<sequence length="70" mass="8335">MLKEHVLREKELDAETGQEHERSAIEIRIREKLTEMVEQQKDHLATKTSNAAKRKRDDELRDAGLRHREM</sequence>
<proteinExistence type="predicted"/>
<dbReference type="AlphaFoldDB" id="A0A833SV79"/>
<accession>A0A833SV79</accession>
<name>A0A833SV79_PHYIN</name>
<dbReference type="EMBL" id="WSZM01000476">
    <property type="protein sequence ID" value="KAF4032564.1"/>
    <property type="molecule type" value="Genomic_DNA"/>
</dbReference>
<gene>
    <name evidence="2" type="ORF">GN244_ATG15496</name>
</gene>
<evidence type="ECO:0000313" key="3">
    <source>
        <dbReference type="Proteomes" id="UP000602510"/>
    </source>
</evidence>
<feature type="region of interest" description="Disordered" evidence="1">
    <location>
        <begin position="1"/>
        <end position="23"/>
    </location>
</feature>
<evidence type="ECO:0000256" key="1">
    <source>
        <dbReference type="SAM" id="MobiDB-lite"/>
    </source>
</evidence>
<comment type="caution">
    <text evidence="2">The sequence shown here is derived from an EMBL/GenBank/DDBJ whole genome shotgun (WGS) entry which is preliminary data.</text>
</comment>
<feature type="compositionally biased region" description="Basic and acidic residues" evidence="1">
    <location>
        <begin position="55"/>
        <end position="70"/>
    </location>
</feature>